<dbReference type="Pfam" id="PF01568">
    <property type="entry name" value="Molydop_binding"/>
    <property type="match status" value="1"/>
</dbReference>
<dbReference type="Pfam" id="PF04879">
    <property type="entry name" value="Molybdop_Fe4S4"/>
    <property type="match status" value="1"/>
</dbReference>
<dbReference type="InterPro" id="IPR006657">
    <property type="entry name" value="MoPterin_dinucl-bd_dom"/>
</dbReference>
<dbReference type="PANTHER" id="PTHR43742">
    <property type="entry name" value="TRIMETHYLAMINE-N-OXIDE REDUCTASE"/>
    <property type="match status" value="1"/>
</dbReference>
<dbReference type="SMART" id="SM00926">
    <property type="entry name" value="Molybdop_Fe4S4"/>
    <property type="match status" value="1"/>
</dbReference>
<evidence type="ECO:0000313" key="8">
    <source>
        <dbReference type="Proteomes" id="UP000478463"/>
    </source>
</evidence>
<evidence type="ECO:0000256" key="5">
    <source>
        <dbReference type="ARBA" id="ARBA00023004"/>
    </source>
</evidence>
<dbReference type="GO" id="GO:0009061">
    <property type="term" value="P:anaerobic respiration"/>
    <property type="evidence" value="ECO:0007669"/>
    <property type="project" value="TreeGrafter"/>
</dbReference>
<dbReference type="EMBL" id="CP063310">
    <property type="protein sequence ID" value="QOS67275.1"/>
    <property type="molecule type" value="Genomic_DNA"/>
</dbReference>
<sequence length="892" mass="98122">MTSYLEKARRSPQVSRRGFVKASAAATAALAVAGLAGCSNKVEPVEDSAADGVQQASLTEGTWIPAACWHNCGGRCLNKVLVKDGVVVRQKTDDTHEDSVEFPQIRACLRGRSQQQHVFGADRIKYPLKRKHWEPGGGRKELRGIDEWERISWDEAIGYVADELKKVYETYGPTGVLIAGYGTGQNVRLISYLGGAVAEWDSASHGTYLLNVGSLGLPHMGVGPGAVMCTSANDRFDLKNSETIVLYGCNPAWASAGNRCKNFLEAKEAGTEFVYVGPSYNPSASLLEARWIRVRPGTDVSFLLAVAYTMVTQDDPQSNPLVDWDFIEKYTVGFTADTMPEEATLDENLHDYLLGAYDGVPKTPEWASPICGTPVEDIEWFAQLVGKEHKVALLHSFAAARNKGAEDFPQMLMTIGALGGHMGKSGHACGSAFGPTAGDGGPSLVMPGQAGLTPIPNTLGYFVAGPDTWNAVLTGRFFDTGHNMMGSEQGFPPPVEREVDIHLICHDDSGAALQSRINIPGGIEAHRKVDFVFTQAYTMTTNAKYADIILPACTQWEKKASYFQMIYPGRDFEVFPSKVVDPLYESKSDYDIIVAIAERMGIDPKAIFDFDETQQWFNVIVGSTVMKEDGTGYEPLVTVTQDDIDEWGVQGQPQEGRIGIKELLDKGIYQVERYEGDPYTFIAYKSFVDDPVANPLPSHSGKFEIYCQWKGDWLAASPRGDTPFKPYPTYQVPIEGYETTFDDWDNQVKGDYPYLFFTPHYLRRAHTTLDNVPWLREAFENPVFISAQDAKEKGVVTGDTVLVQSRYGKVLRIASVTETLMPGVLALPHGSWVDIDQETGCDKGGADNVLCGPVTSNSGVSGYNNYNINFEKYDAEQLLPDVEWPQRIVDAE</sequence>
<dbReference type="GO" id="GO:0051536">
    <property type="term" value="F:iron-sulfur cluster binding"/>
    <property type="evidence" value="ECO:0007669"/>
    <property type="project" value="UniProtKB-KW"/>
</dbReference>
<reference evidence="7 8" key="1">
    <citation type="submission" date="2020-10" db="EMBL/GenBank/DDBJ databases">
        <title>Eggerthella sp. nov., isolated from human feces.</title>
        <authorList>
            <person name="Yajun G."/>
        </authorList>
    </citation>
    <scope>NUCLEOTIDE SEQUENCE [LARGE SCALE GENOMIC DNA]</scope>
    <source>
        <strain evidence="7 8">HF-1101</strain>
    </source>
</reference>
<keyword evidence="5" id="KW-0408">Iron</keyword>
<dbReference type="PROSITE" id="PS51669">
    <property type="entry name" value="4FE4S_MOW_BIS_MGD"/>
    <property type="match status" value="1"/>
</dbReference>
<accession>A0A6L7IUU1</accession>
<comment type="similarity">
    <text evidence="1">Belongs to the prokaryotic molybdopterin-containing oxidoreductase family.</text>
</comment>
<dbReference type="InterPro" id="IPR006656">
    <property type="entry name" value="Mopterin_OxRdtase"/>
</dbReference>
<dbReference type="Gene3D" id="3.40.228.10">
    <property type="entry name" value="Dimethylsulfoxide Reductase, domain 2"/>
    <property type="match status" value="1"/>
</dbReference>
<dbReference type="GO" id="GO:0043546">
    <property type="term" value="F:molybdopterin cofactor binding"/>
    <property type="evidence" value="ECO:0007669"/>
    <property type="project" value="InterPro"/>
</dbReference>
<dbReference type="GO" id="GO:0030151">
    <property type="term" value="F:molybdenum ion binding"/>
    <property type="evidence" value="ECO:0007669"/>
    <property type="project" value="TreeGrafter"/>
</dbReference>
<dbReference type="GO" id="GO:0016491">
    <property type="term" value="F:oxidoreductase activity"/>
    <property type="evidence" value="ECO:0007669"/>
    <property type="project" value="UniProtKB-KW"/>
</dbReference>
<gene>
    <name evidence="7" type="ORF">GS424_012210</name>
</gene>
<name>A0A6L7IUU1_9ACTN</name>
<dbReference type="InterPro" id="IPR019546">
    <property type="entry name" value="TAT_signal_bac_arc"/>
</dbReference>
<evidence type="ECO:0000313" key="7">
    <source>
        <dbReference type="EMBL" id="QOS67275.1"/>
    </source>
</evidence>
<dbReference type="SUPFAM" id="SSF53706">
    <property type="entry name" value="Formate dehydrogenase/DMSO reductase, domains 1-3"/>
    <property type="match status" value="1"/>
</dbReference>
<protein>
    <submittedName>
        <fullName evidence="7">Molybdopterin-dependent oxidoreductase</fullName>
    </submittedName>
</protein>
<dbReference type="RefSeq" id="WP_160942758.1">
    <property type="nucleotide sequence ID" value="NZ_CP063310.1"/>
</dbReference>
<dbReference type="InterPro" id="IPR050612">
    <property type="entry name" value="Prok_Mopterin_Oxidored"/>
</dbReference>
<dbReference type="Proteomes" id="UP000478463">
    <property type="component" value="Chromosome"/>
</dbReference>
<dbReference type="NCBIfam" id="TIGR01409">
    <property type="entry name" value="TAT_signal_seq"/>
    <property type="match status" value="1"/>
</dbReference>
<dbReference type="InterPro" id="IPR009010">
    <property type="entry name" value="Asp_de-COase-like_dom_sf"/>
</dbReference>
<evidence type="ECO:0000256" key="1">
    <source>
        <dbReference type="ARBA" id="ARBA00010312"/>
    </source>
</evidence>
<evidence type="ECO:0000256" key="2">
    <source>
        <dbReference type="ARBA" id="ARBA00022723"/>
    </source>
</evidence>
<dbReference type="Gene3D" id="3.40.50.740">
    <property type="match status" value="2"/>
</dbReference>
<dbReference type="SUPFAM" id="SSF50692">
    <property type="entry name" value="ADC-like"/>
    <property type="match status" value="1"/>
</dbReference>
<keyword evidence="3" id="KW-0732">Signal</keyword>
<organism evidence="7 8">
    <name type="scientific">Eggerthella guodeyinii</name>
    <dbReference type="NCBI Taxonomy" id="2690837"/>
    <lineage>
        <taxon>Bacteria</taxon>
        <taxon>Bacillati</taxon>
        <taxon>Actinomycetota</taxon>
        <taxon>Coriobacteriia</taxon>
        <taxon>Eggerthellales</taxon>
        <taxon>Eggerthellaceae</taxon>
        <taxon>Eggerthella</taxon>
    </lineage>
</organism>
<dbReference type="Pfam" id="PF00384">
    <property type="entry name" value="Molybdopterin"/>
    <property type="match status" value="2"/>
</dbReference>
<evidence type="ECO:0000256" key="6">
    <source>
        <dbReference type="ARBA" id="ARBA00023014"/>
    </source>
</evidence>
<dbReference type="InterPro" id="IPR006963">
    <property type="entry name" value="Mopterin_OxRdtase_4Fe-4S_dom"/>
</dbReference>
<keyword evidence="2" id="KW-0479">Metal-binding</keyword>
<dbReference type="GO" id="GO:0009055">
    <property type="term" value="F:electron transfer activity"/>
    <property type="evidence" value="ECO:0007669"/>
    <property type="project" value="TreeGrafter"/>
</dbReference>
<dbReference type="KEGG" id="egd:GS424_012210"/>
<dbReference type="Gene3D" id="2.20.25.90">
    <property type="entry name" value="ADC-like domains"/>
    <property type="match status" value="1"/>
</dbReference>
<dbReference type="InterPro" id="IPR006311">
    <property type="entry name" value="TAT_signal"/>
</dbReference>
<evidence type="ECO:0000256" key="4">
    <source>
        <dbReference type="ARBA" id="ARBA00023002"/>
    </source>
</evidence>
<dbReference type="AlphaFoldDB" id="A0A6L7IUU1"/>
<proteinExistence type="inferred from homology"/>
<dbReference type="PROSITE" id="PS51318">
    <property type="entry name" value="TAT"/>
    <property type="match status" value="1"/>
</dbReference>
<keyword evidence="6" id="KW-0411">Iron-sulfur</keyword>
<dbReference type="GO" id="GO:0030288">
    <property type="term" value="C:outer membrane-bounded periplasmic space"/>
    <property type="evidence" value="ECO:0007669"/>
    <property type="project" value="TreeGrafter"/>
</dbReference>
<dbReference type="PANTHER" id="PTHR43742:SF3">
    <property type="entry name" value="DIMETHYL SULFOXIDE REDUCTASE DMSA"/>
    <property type="match status" value="1"/>
</dbReference>
<keyword evidence="4" id="KW-0560">Oxidoreductase</keyword>
<evidence type="ECO:0000256" key="3">
    <source>
        <dbReference type="ARBA" id="ARBA00022729"/>
    </source>
</evidence>
<dbReference type="Gene3D" id="2.40.40.20">
    <property type="match status" value="1"/>
</dbReference>